<dbReference type="InterPro" id="IPR001296">
    <property type="entry name" value="Glyco_trans_1"/>
</dbReference>
<dbReference type="PATRIC" id="fig|471514.4.peg.2085"/>
<dbReference type="AlphaFoldDB" id="A0A0P9C7Y8"/>
<dbReference type="STRING" id="471514.AN477_22770"/>
<evidence type="ECO:0000259" key="1">
    <source>
        <dbReference type="Pfam" id="PF00534"/>
    </source>
</evidence>
<dbReference type="OrthoDB" id="9806653at2"/>
<evidence type="ECO:0000313" key="4">
    <source>
        <dbReference type="Proteomes" id="UP000050482"/>
    </source>
</evidence>
<dbReference type="RefSeq" id="WP_054971475.1">
    <property type="nucleotide sequence ID" value="NZ_LJCO01000107.1"/>
</dbReference>
<gene>
    <name evidence="3" type="ORF">AN477_22770</name>
</gene>
<proteinExistence type="predicted"/>
<dbReference type="PANTHER" id="PTHR12526">
    <property type="entry name" value="GLYCOSYLTRANSFERASE"/>
    <property type="match status" value="1"/>
</dbReference>
<evidence type="ECO:0008006" key="5">
    <source>
        <dbReference type="Google" id="ProtNLM"/>
    </source>
</evidence>
<protein>
    <recommendedName>
        <fullName evidence="5">Glycosyl transferase family 1 domain-containing protein</fullName>
    </recommendedName>
</protein>
<dbReference type="SUPFAM" id="SSF53756">
    <property type="entry name" value="UDP-Glycosyltransferase/glycogen phosphorylase"/>
    <property type="match status" value="1"/>
</dbReference>
<dbReference type="Proteomes" id="UP000050482">
    <property type="component" value="Unassembled WGS sequence"/>
</dbReference>
<dbReference type="InterPro" id="IPR028098">
    <property type="entry name" value="Glyco_trans_4-like_N"/>
</dbReference>
<comment type="caution">
    <text evidence="3">The sequence shown here is derived from an EMBL/GenBank/DDBJ whole genome shotgun (WGS) entry which is preliminary data.</text>
</comment>
<dbReference type="Pfam" id="PF13439">
    <property type="entry name" value="Glyco_transf_4"/>
    <property type="match status" value="1"/>
</dbReference>
<reference evidence="3 4" key="1">
    <citation type="submission" date="2015-09" db="EMBL/GenBank/DDBJ databases">
        <title>Draft genome sequence of Alicyclobacillus ferrooxydans DSM 22381.</title>
        <authorList>
            <person name="Hemp J."/>
        </authorList>
    </citation>
    <scope>NUCLEOTIDE SEQUENCE [LARGE SCALE GENOMIC DNA]</scope>
    <source>
        <strain evidence="3 4">TC-34</strain>
    </source>
</reference>
<evidence type="ECO:0000259" key="2">
    <source>
        <dbReference type="Pfam" id="PF13439"/>
    </source>
</evidence>
<sequence>MNILMFADLVGTGGTEQAFRVLVNELMKDGHKVTLIASRPTPGYTHVVIPQAFADNPFPFVAKTLQKGIQTILDANKFDVLVYGLMFNYGLIRFARRYGIPAIRYLHVASCVCPNNQKYRFGVSSVCNEAFGLHCVVHRKARGCHFDGGRKQYSFLGFLRSLMTNYAARYWDSRLDRIVANSEYVRFLYIQSGYPKDRLVLSYPPNRFLGMGTAKNVSKEKFVLYSGRIEGVKGLSELQQILAQLPENVKLHVAGVGGQVDELQQFAQKRNLKHKLVYLGFLQDIELKEQLELATVCVMPSHLPETYGLSGAEAIALGTPVVAYDVGGVREWLVSDQHGKLVSPESSEKFVSSVLEILGAPWRVHQDSTVVSSGRRYVNEFYQYVHTLLNERGETQHGNATVRLHHH</sequence>
<dbReference type="Pfam" id="PF00534">
    <property type="entry name" value="Glycos_transf_1"/>
    <property type="match status" value="1"/>
</dbReference>
<feature type="domain" description="Glycosyl transferase family 1" evidence="1">
    <location>
        <begin position="218"/>
        <end position="358"/>
    </location>
</feature>
<feature type="domain" description="Glycosyltransferase subfamily 4-like N-terminal" evidence="2">
    <location>
        <begin position="13"/>
        <end position="201"/>
    </location>
</feature>
<dbReference type="Gene3D" id="3.40.50.2000">
    <property type="entry name" value="Glycogen Phosphorylase B"/>
    <property type="match status" value="3"/>
</dbReference>
<keyword evidence="4" id="KW-1185">Reference proteome</keyword>
<evidence type="ECO:0000313" key="3">
    <source>
        <dbReference type="EMBL" id="KPV39323.1"/>
    </source>
</evidence>
<dbReference type="PANTHER" id="PTHR12526:SF638">
    <property type="entry name" value="SPORE COAT PROTEIN SA"/>
    <property type="match status" value="1"/>
</dbReference>
<organism evidence="3 4">
    <name type="scientific">Alicyclobacillus ferrooxydans</name>
    <dbReference type="NCBI Taxonomy" id="471514"/>
    <lineage>
        <taxon>Bacteria</taxon>
        <taxon>Bacillati</taxon>
        <taxon>Bacillota</taxon>
        <taxon>Bacilli</taxon>
        <taxon>Bacillales</taxon>
        <taxon>Alicyclobacillaceae</taxon>
        <taxon>Alicyclobacillus</taxon>
    </lineage>
</organism>
<dbReference type="CDD" id="cd03801">
    <property type="entry name" value="GT4_PimA-like"/>
    <property type="match status" value="1"/>
</dbReference>
<accession>A0A0P9C7Y8</accession>
<dbReference type="EMBL" id="LJCO01000107">
    <property type="protein sequence ID" value="KPV39323.1"/>
    <property type="molecule type" value="Genomic_DNA"/>
</dbReference>
<name>A0A0P9C7Y8_9BACL</name>
<dbReference type="GO" id="GO:0016757">
    <property type="term" value="F:glycosyltransferase activity"/>
    <property type="evidence" value="ECO:0007669"/>
    <property type="project" value="InterPro"/>
</dbReference>